<gene>
    <name evidence="3" type="ORF">K489DRAFT_82435</name>
</gene>
<dbReference type="Proteomes" id="UP000504637">
    <property type="component" value="Unplaced"/>
</dbReference>
<protein>
    <submittedName>
        <fullName evidence="3">Uncharacterized protein</fullName>
    </submittedName>
</protein>
<organism evidence="3">
    <name type="scientific">Dissoconium aciculare CBS 342.82</name>
    <dbReference type="NCBI Taxonomy" id="1314786"/>
    <lineage>
        <taxon>Eukaryota</taxon>
        <taxon>Fungi</taxon>
        <taxon>Dikarya</taxon>
        <taxon>Ascomycota</taxon>
        <taxon>Pezizomycotina</taxon>
        <taxon>Dothideomycetes</taxon>
        <taxon>Dothideomycetidae</taxon>
        <taxon>Mycosphaerellales</taxon>
        <taxon>Dissoconiaceae</taxon>
        <taxon>Dissoconium</taxon>
    </lineage>
</organism>
<evidence type="ECO:0000256" key="1">
    <source>
        <dbReference type="SAM" id="MobiDB-lite"/>
    </source>
</evidence>
<accession>A0A6J3LSW9</accession>
<keyword evidence="2" id="KW-1185">Reference proteome</keyword>
<proteinExistence type="predicted"/>
<reference evidence="3" key="1">
    <citation type="submission" date="2020-01" db="EMBL/GenBank/DDBJ databases">
        <authorList>
            <consortium name="DOE Joint Genome Institute"/>
            <person name="Haridas S."/>
            <person name="Albert R."/>
            <person name="Binder M."/>
            <person name="Bloem J."/>
            <person name="Labutti K."/>
            <person name="Salamov A."/>
            <person name="Andreopoulos B."/>
            <person name="Baker S.E."/>
            <person name="Barry K."/>
            <person name="Bills G."/>
            <person name="Bluhm B.H."/>
            <person name="Cannon C."/>
            <person name="Castanera R."/>
            <person name="Culley D.E."/>
            <person name="Daum C."/>
            <person name="Ezra D."/>
            <person name="Gonzalez J.B."/>
            <person name="Henrissat B."/>
            <person name="Kuo A."/>
            <person name="Liang C."/>
            <person name="Lipzen A."/>
            <person name="Lutzoni F."/>
            <person name="Magnuson J."/>
            <person name="Mondo S."/>
            <person name="Nolan M."/>
            <person name="Ohm R."/>
            <person name="Pangilinan J."/>
            <person name="Park H.-J."/>
            <person name="Ramirez L."/>
            <person name="Alfaro M."/>
            <person name="Sun H."/>
            <person name="Tritt A."/>
            <person name="Yoshinaga Y."/>
            <person name="Zwiers L.-H."/>
            <person name="Turgeon B.G."/>
            <person name="Goodwin S.B."/>
            <person name="Spatafora J.W."/>
            <person name="Crous P.W."/>
            <person name="Grigoriev I.V."/>
        </authorList>
    </citation>
    <scope>NUCLEOTIDE SEQUENCE</scope>
    <source>
        <strain evidence="3">CBS 342.82</strain>
    </source>
</reference>
<dbReference type="AlphaFoldDB" id="A0A6J3LSW9"/>
<evidence type="ECO:0000313" key="3">
    <source>
        <dbReference type="RefSeq" id="XP_033455926.1"/>
    </source>
</evidence>
<evidence type="ECO:0000313" key="2">
    <source>
        <dbReference type="Proteomes" id="UP000504637"/>
    </source>
</evidence>
<dbReference type="RefSeq" id="XP_033455926.1">
    <property type="nucleotide sequence ID" value="XM_033608963.1"/>
</dbReference>
<reference evidence="3" key="2">
    <citation type="submission" date="2020-04" db="EMBL/GenBank/DDBJ databases">
        <authorList>
            <consortium name="NCBI Genome Project"/>
        </authorList>
    </citation>
    <scope>NUCLEOTIDE SEQUENCE</scope>
    <source>
        <strain evidence="3">CBS 342.82</strain>
    </source>
</reference>
<name>A0A6J3LSW9_9PEZI</name>
<feature type="region of interest" description="Disordered" evidence="1">
    <location>
        <begin position="1"/>
        <end position="23"/>
    </location>
</feature>
<reference evidence="3" key="3">
    <citation type="submission" date="2025-08" db="UniProtKB">
        <authorList>
            <consortium name="RefSeq"/>
        </authorList>
    </citation>
    <scope>IDENTIFICATION</scope>
    <source>
        <strain evidence="3">CBS 342.82</strain>
    </source>
</reference>
<sequence>MGSRAEFPMALQQGDSSSETHSPRDLVDDIGDLHLCPLLEMEWSRGYLYMARHIPQCMDITLQDCAEIWGEMRGKRNATGAAIVVWFRARRSLTCPALLHLYISTYLGIVYSYSSAFCEQDGGVSSAVMRVGISRFCMPEDIDRYILTNTRPNRHP</sequence>
<dbReference type="GeneID" id="54366764"/>